<gene>
    <name evidence="4" type="ORF">B0T19DRAFT_354433</name>
</gene>
<proteinExistence type="inferred from homology"/>
<dbReference type="GO" id="GO:0006508">
    <property type="term" value="P:proteolysis"/>
    <property type="evidence" value="ECO:0007669"/>
    <property type="project" value="InterPro"/>
</dbReference>
<evidence type="ECO:0000256" key="2">
    <source>
        <dbReference type="ARBA" id="ARBA00022801"/>
    </source>
</evidence>
<evidence type="ECO:0000256" key="3">
    <source>
        <dbReference type="SAM" id="MobiDB-lite"/>
    </source>
</evidence>
<dbReference type="SUPFAM" id="SSF53474">
    <property type="entry name" value="alpha/beta-Hydrolases"/>
    <property type="match status" value="1"/>
</dbReference>
<dbReference type="PRINTS" id="PR00793">
    <property type="entry name" value="PROAMNOPTASE"/>
</dbReference>
<keyword evidence="5" id="KW-1185">Reference proteome</keyword>
<dbReference type="PANTHER" id="PTHR43248:SF2">
    <property type="entry name" value="PROLYL AMINOPEPTIDASE"/>
    <property type="match status" value="1"/>
</dbReference>
<dbReference type="EMBL" id="JAUEPO010000002">
    <property type="protein sequence ID" value="KAK3332745.1"/>
    <property type="molecule type" value="Genomic_DNA"/>
</dbReference>
<accession>A0AAE0IX66</accession>
<sequence>MASQSSTWHSIQPAVMAKKPSPNMGDNGDYSVMTLRFEVPLDHVDPLRETLTLHAELPNQDAAVPYHRSRKPLSPSWNAILRRNKPYILYLCGGPGDGNKHLRIPGLNKFALERGYQVLYVDYRGTGKSQPVVDASTISRFRTAAAQAEYISFFRQDNIARDLEAIRLCLANSSNPRPRPKPKHHPPPGGDLKWTIIGQSFGGWIALTYLSFLPTSLSAIYLTAGLAPITKSPTEVYTALYRRVIARNEDYYRLYPGDAPLVRAIATHIFHHGPKGREDDNDTTTTNPATLGRYYPLPPSDPLSRGRLLTAQSFLTLGRVFGDDAAQPTGFERVHRLVQCMASDLDLTGVLSRDALAMYAHRSVESFRLHRRPLYAVLHEAIYLHGSDGPGAKPSAWAALRAGLAAHPGFSWLRDGDFSGDGGGRLFFSGEMIFPFMLATGGDEVRAFGDAAEVLSLKRDWERLYDLERLGGNREVRVRAMAFESDMYVDFGVSRETGGLVGSCEVVRGEDGWGHGALKEGGKTGAVLGRLFGEE</sequence>
<organism evidence="4 5">
    <name type="scientific">Cercophora scortea</name>
    <dbReference type="NCBI Taxonomy" id="314031"/>
    <lineage>
        <taxon>Eukaryota</taxon>
        <taxon>Fungi</taxon>
        <taxon>Dikarya</taxon>
        <taxon>Ascomycota</taxon>
        <taxon>Pezizomycotina</taxon>
        <taxon>Sordariomycetes</taxon>
        <taxon>Sordariomycetidae</taxon>
        <taxon>Sordariales</taxon>
        <taxon>Lasiosphaeriaceae</taxon>
        <taxon>Cercophora</taxon>
    </lineage>
</organism>
<reference evidence="4" key="1">
    <citation type="journal article" date="2023" name="Mol. Phylogenet. Evol.">
        <title>Genome-scale phylogeny and comparative genomics of the fungal order Sordariales.</title>
        <authorList>
            <person name="Hensen N."/>
            <person name="Bonometti L."/>
            <person name="Westerberg I."/>
            <person name="Brannstrom I.O."/>
            <person name="Guillou S."/>
            <person name="Cros-Aarteil S."/>
            <person name="Calhoun S."/>
            <person name="Haridas S."/>
            <person name="Kuo A."/>
            <person name="Mondo S."/>
            <person name="Pangilinan J."/>
            <person name="Riley R."/>
            <person name="LaButti K."/>
            <person name="Andreopoulos B."/>
            <person name="Lipzen A."/>
            <person name="Chen C."/>
            <person name="Yan M."/>
            <person name="Daum C."/>
            <person name="Ng V."/>
            <person name="Clum A."/>
            <person name="Steindorff A."/>
            <person name="Ohm R.A."/>
            <person name="Martin F."/>
            <person name="Silar P."/>
            <person name="Natvig D.O."/>
            <person name="Lalanne C."/>
            <person name="Gautier V."/>
            <person name="Ament-Velasquez S.L."/>
            <person name="Kruys A."/>
            <person name="Hutchinson M.I."/>
            <person name="Powell A.J."/>
            <person name="Barry K."/>
            <person name="Miller A.N."/>
            <person name="Grigoriev I.V."/>
            <person name="Debuchy R."/>
            <person name="Gladieux P."/>
            <person name="Hiltunen Thoren M."/>
            <person name="Johannesson H."/>
        </authorList>
    </citation>
    <scope>NUCLEOTIDE SEQUENCE</scope>
    <source>
        <strain evidence="4">SMH4131-1</strain>
    </source>
</reference>
<dbReference type="InterPro" id="IPR051601">
    <property type="entry name" value="Serine_prot/Carboxylest_S33"/>
</dbReference>
<dbReference type="InterPro" id="IPR002410">
    <property type="entry name" value="Peptidase_S33"/>
</dbReference>
<feature type="region of interest" description="Disordered" evidence="3">
    <location>
        <begin position="1"/>
        <end position="27"/>
    </location>
</feature>
<name>A0AAE0IX66_9PEZI</name>
<comment type="similarity">
    <text evidence="1">Belongs to the peptidase S33 family.</text>
</comment>
<dbReference type="PANTHER" id="PTHR43248">
    <property type="entry name" value="2-SUCCINYL-6-HYDROXY-2,4-CYCLOHEXADIENE-1-CARBOXYLATE SYNTHASE"/>
    <property type="match status" value="1"/>
</dbReference>
<dbReference type="Proteomes" id="UP001286456">
    <property type="component" value="Unassembled WGS sequence"/>
</dbReference>
<dbReference type="Gene3D" id="3.40.50.1820">
    <property type="entry name" value="alpha/beta hydrolase"/>
    <property type="match status" value="1"/>
</dbReference>
<comment type="caution">
    <text evidence="4">The sequence shown here is derived from an EMBL/GenBank/DDBJ whole genome shotgun (WGS) entry which is preliminary data.</text>
</comment>
<dbReference type="AlphaFoldDB" id="A0AAE0IX66"/>
<evidence type="ECO:0000313" key="5">
    <source>
        <dbReference type="Proteomes" id="UP001286456"/>
    </source>
</evidence>
<keyword evidence="2 4" id="KW-0378">Hydrolase</keyword>
<evidence type="ECO:0000256" key="1">
    <source>
        <dbReference type="ARBA" id="ARBA00010088"/>
    </source>
</evidence>
<reference evidence="4" key="2">
    <citation type="submission" date="2023-06" db="EMBL/GenBank/DDBJ databases">
        <authorList>
            <consortium name="Lawrence Berkeley National Laboratory"/>
            <person name="Haridas S."/>
            <person name="Hensen N."/>
            <person name="Bonometti L."/>
            <person name="Westerberg I."/>
            <person name="Brannstrom I.O."/>
            <person name="Guillou S."/>
            <person name="Cros-Aarteil S."/>
            <person name="Calhoun S."/>
            <person name="Kuo A."/>
            <person name="Mondo S."/>
            <person name="Pangilinan J."/>
            <person name="Riley R."/>
            <person name="Labutti K."/>
            <person name="Andreopoulos B."/>
            <person name="Lipzen A."/>
            <person name="Chen C."/>
            <person name="Yanf M."/>
            <person name="Daum C."/>
            <person name="Ng V."/>
            <person name="Clum A."/>
            <person name="Steindorff A."/>
            <person name="Ohm R."/>
            <person name="Martin F."/>
            <person name="Silar P."/>
            <person name="Natvig D."/>
            <person name="Lalanne C."/>
            <person name="Gautier V."/>
            <person name="Ament-Velasquez S.L."/>
            <person name="Kruys A."/>
            <person name="Hutchinson M.I."/>
            <person name="Powell A.J."/>
            <person name="Barry K."/>
            <person name="Miller A.N."/>
            <person name="Grigoriev I.V."/>
            <person name="Debuchy R."/>
            <person name="Gladieux P."/>
            <person name="Thoren M.H."/>
            <person name="Johannesson H."/>
        </authorList>
    </citation>
    <scope>NUCLEOTIDE SEQUENCE</scope>
    <source>
        <strain evidence="4">SMH4131-1</strain>
    </source>
</reference>
<feature type="compositionally biased region" description="Polar residues" evidence="3">
    <location>
        <begin position="1"/>
        <end position="10"/>
    </location>
</feature>
<evidence type="ECO:0000313" key="4">
    <source>
        <dbReference type="EMBL" id="KAK3332745.1"/>
    </source>
</evidence>
<protein>
    <submittedName>
        <fullName evidence="4">Alpha/Beta hydrolase protein</fullName>
    </submittedName>
</protein>
<dbReference type="GO" id="GO:0008233">
    <property type="term" value="F:peptidase activity"/>
    <property type="evidence" value="ECO:0007669"/>
    <property type="project" value="InterPro"/>
</dbReference>
<dbReference type="InterPro" id="IPR029058">
    <property type="entry name" value="AB_hydrolase_fold"/>
</dbReference>